<name>A0A9C6X1U4_FRAOC</name>
<dbReference type="Proteomes" id="UP000504606">
    <property type="component" value="Unplaced"/>
</dbReference>
<dbReference type="InterPro" id="IPR002018">
    <property type="entry name" value="CarbesteraseB"/>
</dbReference>
<dbReference type="Pfam" id="PF00135">
    <property type="entry name" value="COesterase"/>
    <property type="match status" value="1"/>
</dbReference>
<feature type="region of interest" description="Disordered" evidence="6">
    <location>
        <begin position="33"/>
        <end position="55"/>
    </location>
</feature>
<evidence type="ECO:0000259" key="7">
    <source>
        <dbReference type="Pfam" id="PF00135"/>
    </source>
</evidence>
<dbReference type="InterPro" id="IPR019826">
    <property type="entry name" value="Carboxylesterase_B_AS"/>
</dbReference>
<dbReference type="OrthoDB" id="408631at2759"/>
<evidence type="ECO:0000256" key="4">
    <source>
        <dbReference type="ARBA" id="ARBA00023180"/>
    </source>
</evidence>
<dbReference type="EC" id="3.1.1.-" evidence="5"/>
<protein>
    <recommendedName>
        <fullName evidence="5">Carboxylic ester hydrolase</fullName>
        <ecNumber evidence="5">3.1.1.-</ecNumber>
    </recommendedName>
</protein>
<evidence type="ECO:0000256" key="1">
    <source>
        <dbReference type="ARBA" id="ARBA00005964"/>
    </source>
</evidence>
<dbReference type="InterPro" id="IPR050309">
    <property type="entry name" value="Type-B_Carboxylest/Lipase"/>
</dbReference>
<dbReference type="GO" id="GO:0052689">
    <property type="term" value="F:carboxylic ester hydrolase activity"/>
    <property type="evidence" value="ECO:0007669"/>
    <property type="project" value="UniProtKB-KW"/>
</dbReference>
<feature type="region of interest" description="Disordered" evidence="6">
    <location>
        <begin position="670"/>
        <end position="699"/>
    </location>
</feature>
<dbReference type="SUPFAM" id="SSF53474">
    <property type="entry name" value="alpha/beta-Hydrolases"/>
    <property type="match status" value="1"/>
</dbReference>
<evidence type="ECO:0000256" key="2">
    <source>
        <dbReference type="ARBA" id="ARBA00022487"/>
    </source>
</evidence>
<proteinExistence type="inferred from homology"/>
<dbReference type="GeneID" id="113208804"/>
<dbReference type="Gene3D" id="3.40.50.1820">
    <property type="entry name" value="alpha/beta hydrolase"/>
    <property type="match status" value="1"/>
</dbReference>
<dbReference type="RefSeq" id="XP_052127594.1">
    <property type="nucleotide sequence ID" value="XM_052271634.1"/>
</dbReference>
<feature type="compositionally biased region" description="Polar residues" evidence="6">
    <location>
        <begin position="680"/>
        <end position="699"/>
    </location>
</feature>
<feature type="domain" description="Carboxylesterase type B" evidence="7">
    <location>
        <begin position="51"/>
        <end position="632"/>
    </location>
</feature>
<gene>
    <name evidence="9" type="primary">LOC113208804</name>
</gene>
<dbReference type="PROSITE" id="PS00122">
    <property type="entry name" value="CARBOXYLESTERASE_B_1"/>
    <property type="match status" value="1"/>
</dbReference>
<keyword evidence="8" id="KW-1185">Reference proteome</keyword>
<evidence type="ECO:0000256" key="5">
    <source>
        <dbReference type="RuleBase" id="RU361235"/>
    </source>
</evidence>
<dbReference type="InterPro" id="IPR019819">
    <property type="entry name" value="Carboxylesterase_B_CS"/>
</dbReference>
<evidence type="ECO:0000256" key="3">
    <source>
        <dbReference type="ARBA" id="ARBA00022801"/>
    </source>
</evidence>
<comment type="similarity">
    <text evidence="1 5">Belongs to the type-B carboxylesterase/lipase family.</text>
</comment>
<reference evidence="9" key="1">
    <citation type="submission" date="2025-08" db="UniProtKB">
        <authorList>
            <consortium name="RefSeq"/>
        </authorList>
    </citation>
    <scope>IDENTIFICATION</scope>
    <source>
        <tissue evidence="9">Whole organism</tissue>
    </source>
</reference>
<accession>A0A9C6X1U4</accession>
<sequence length="699" mass="77676">MRILQVMCALSLAIRGTNPILFASHKWQRGVSSAGFDPSNRRPHRAEAPENPEVSVEQGRLLGRTLVSSKGTKYHAFSGIPYAAPPIGDLRFKAPRPPAAWAGLRDARREGRICTQPLLNLTRIVTRVPRTIEPLHGDELPGLWRARPWLLQVVTNILSAGEDCLFVNVYTPQSALGKDAGGGKGLPVLFWIYGGGFVWGEGGRAFYDPDLLIDHGMVVVTFNYRLGPLGFLSLGRGSGVPGNAGVKDQRAALHWVRRNIAAFGGDPDKITVYGESAGAVCTHLHLLSPSTKGLFRGAIMSSGSAAHFWATETAAKAARRARHFAPAVNCKGNLPARELVRCLRNVRPQTLVAFHEKSLLPEDLRFITGRVPFVPVIEETEEVEDASEEPIITESPLAMLSAGKQAKVPTLMGFNSGEALIIFSGLTRDPSVESLRLADRNITCLVPDDVLPHLSLAEAEEMGHRVRRLYMGHEKPITLANKNDDKFFEMITSFFIYLDTLKLARFLAADPTAAPLYIYRFEYVGALNTFRNLLRIQTKAACHADELNYVWRVNVSPDSRTLKPNATEYKVRDMFSTMLANFVKTGSPTPRGSPLDPRLSWPPFTAMEQAYMSIDKEPRVERNYRRDIIGFWDAIFAERVGGPIWTKIVGMEERRRAVLDTQTNLVHGGHQRIAPKSTRRYTSLTSQHIRQTKQQNCES</sequence>
<organism evidence="8 9">
    <name type="scientific">Frankliniella occidentalis</name>
    <name type="common">Western flower thrips</name>
    <name type="synonym">Euthrips occidentalis</name>
    <dbReference type="NCBI Taxonomy" id="133901"/>
    <lineage>
        <taxon>Eukaryota</taxon>
        <taxon>Metazoa</taxon>
        <taxon>Ecdysozoa</taxon>
        <taxon>Arthropoda</taxon>
        <taxon>Hexapoda</taxon>
        <taxon>Insecta</taxon>
        <taxon>Pterygota</taxon>
        <taxon>Neoptera</taxon>
        <taxon>Paraneoptera</taxon>
        <taxon>Thysanoptera</taxon>
        <taxon>Terebrantia</taxon>
        <taxon>Thripoidea</taxon>
        <taxon>Thripidae</taxon>
        <taxon>Frankliniella</taxon>
    </lineage>
</organism>
<dbReference type="PANTHER" id="PTHR11559">
    <property type="entry name" value="CARBOXYLESTERASE"/>
    <property type="match status" value="1"/>
</dbReference>
<evidence type="ECO:0000313" key="8">
    <source>
        <dbReference type="Proteomes" id="UP000504606"/>
    </source>
</evidence>
<keyword evidence="4" id="KW-0325">Glycoprotein</keyword>
<keyword evidence="2" id="KW-0719">Serine esterase</keyword>
<evidence type="ECO:0000313" key="9">
    <source>
        <dbReference type="RefSeq" id="XP_052127594.1"/>
    </source>
</evidence>
<keyword evidence="3 5" id="KW-0378">Hydrolase</keyword>
<evidence type="ECO:0000256" key="6">
    <source>
        <dbReference type="SAM" id="MobiDB-lite"/>
    </source>
</evidence>
<dbReference type="AlphaFoldDB" id="A0A9C6X1U4"/>
<dbReference type="InterPro" id="IPR029058">
    <property type="entry name" value="AB_hydrolase_fold"/>
</dbReference>
<dbReference type="PROSITE" id="PS00941">
    <property type="entry name" value="CARBOXYLESTERASE_B_2"/>
    <property type="match status" value="1"/>
</dbReference>